<evidence type="ECO:0000256" key="1">
    <source>
        <dbReference type="SAM" id="MobiDB-lite"/>
    </source>
</evidence>
<feature type="region of interest" description="Disordered" evidence="1">
    <location>
        <begin position="476"/>
        <end position="541"/>
    </location>
</feature>
<feature type="compositionally biased region" description="Basic residues" evidence="1">
    <location>
        <begin position="168"/>
        <end position="179"/>
    </location>
</feature>
<proteinExistence type="predicted"/>
<feature type="compositionally biased region" description="Polar residues" evidence="1">
    <location>
        <begin position="15"/>
        <end position="26"/>
    </location>
</feature>
<feature type="compositionally biased region" description="Basic and acidic residues" evidence="1">
    <location>
        <begin position="141"/>
        <end position="155"/>
    </location>
</feature>
<feature type="compositionally biased region" description="Basic and acidic residues" evidence="1">
    <location>
        <begin position="101"/>
        <end position="111"/>
    </location>
</feature>
<sequence length="912" mass="104007">MPGLDVDSFLQNGFWQNTRAGNTDPNVFNPRSPRRPPSYVDPTAPRTLPFRVGRPRYAPPPPSVEDEIEALQKEHGSVISSLPDEEPLNRGEVEQDPIILEVHEHNPERRFVLVASSSESSDDSPDTESKARRRAKSRQPGTERYEANADRKHDTQSPPGAGESDRKQKARPSHDRRRSKLDDLPTIVTDTSADLRPYDSRKTRSATVLEQITRDDSSRKERSWSRAESMLSPDVIKHATKGRDRPYCGSGFSPNSHRRSHSDYPHERRDTYESKDDRDKDNRSRAAHSTSPTFEKRHSAVEVPPRTSRSSKESYEWTRDAESATARLERKNPTRSYARSERESISRRPSDYRDPRDSALYDSSGDDSRRDEEARRRRKSSARDDRRDYLETPVESRSSARRRSQLPSPRPSPRESQSFVYDNHNSSAPRSSTFPKESKTSGDDRPERPLSRASTVRSTISNTASVMLPAGIAAASAAGSESGTPTDRREFTRSPRSRTEFRSERSSTSTLSSGSSKQNWQPPKFQPSQNGSHSSHKPVTAYRRCSEEVNAGELPNIPDCPRTQEETGHMDWLTFPRCDNFNICPSCYHEVFSRTEFAHCFVLAPFRPRNRPLACDFGRSQWYQLAWLMTHKYKKTDLALFQNIANLLARSQPCTGFRESYRIWYSIRNPRTQRPVRGFAVCQPCAGALEILLPSLTGVFVPLDLPPEPSPGACSMHPQDTTRRSVDYFDTMEAAVDAALAAGRAPDLQDLADRIADLCAVPECGRGGASRDARWYILRAAPDFTVCEECFADIVSPALEREQQQQKRKQQQRDDRDRDRDYVPAPVAGEFYHRPQRLPLAACQLHSDRMREVFDKAVRRRDLAYLEGKIRERRAREQEYHAKIAALDKPGYDPAWVAQEAERLLEEWKRFE</sequence>
<dbReference type="Proteomes" id="UP000293360">
    <property type="component" value="Unassembled WGS sequence"/>
</dbReference>
<feature type="compositionally biased region" description="Basic and acidic residues" evidence="1">
    <location>
        <begin position="261"/>
        <end position="284"/>
    </location>
</feature>
<feature type="compositionally biased region" description="Basic and acidic residues" evidence="1">
    <location>
        <begin position="436"/>
        <end position="450"/>
    </location>
</feature>
<evidence type="ECO:0000313" key="3">
    <source>
        <dbReference type="Proteomes" id="UP000293360"/>
    </source>
</evidence>
<feature type="compositionally biased region" description="Basic and acidic residues" evidence="1">
    <location>
        <begin position="486"/>
        <end position="505"/>
    </location>
</feature>
<feature type="region of interest" description="Disordered" evidence="1">
    <location>
        <begin position="800"/>
        <end position="821"/>
    </location>
</feature>
<feature type="compositionally biased region" description="Polar residues" evidence="1">
    <location>
        <begin position="419"/>
        <end position="435"/>
    </location>
</feature>
<feature type="compositionally biased region" description="Basic and acidic residues" evidence="1">
    <location>
        <begin position="366"/>
        <end position="390"/>
    </location>
</feature>
<feature type="compositionally biased region" description="Polar residues" evidence="1">
    <location>
        <begin position="517"/>
        <end position="533"/>
    </location>
</feature>
<feature type="compositionally biased region" description="Basic and acidic residues" evidence="1">
    <location>
        <begin position="212"/>
        <end position="225"/>
    </location>
</feature>
<feature type="compositionally biased region" description="Basic and acidic residues" evidence="1">
    <location>
        <begin position="310"/>
        <end position="359"/>
    </location>
</feature>
<keyword evidence="3" id="KW-1185">Reference proteome</keyword>
<dbReference type="EMBL" id="QJNU01001110">
    <property type="protein sequence ID" value="RYO79497.1"/>
    <property type="molecule type" value="Genomic_DNA"/>
</dbReference>
<reference evidence="2 3" key="1">
    <citation type="submission" date="2018-06" db="EMBL/GenBank/DDBJ databases">
        <title>Complete Genomes of Monosporascus.</title>
        <authorList>
            <person name="Robinson A.J."/>
            <person name="Natvig D.O."/>
        </authorList>
    </citation>
    <scope>NUCLEOTIDE SEQUENCE [LARGE SCALE GENOMIC DNA]</scope>
    <source>
        <strain evidence="2 3">CBS 110550</strain>
    </source>
</reference>
<evidence type="ECO:0000313" key="2">
    <source>
        <dbReference type="EMBL" id="RYO79497.1"/>
    </source>
</evidence>
<protein>
    <submittedName>
        <fullName evidence="2">Uncharacterized protein</fullName>
    </submittedName>
</protein>
<feature type="compositionally biased region" description="Low complexity" evidence="1">
    <location>
        <begin position="506"/>
        <end position="516"/>
    </location>
</feature>
<dbReference type="OrthoDB" id="5296at2759"/>
<dbReference type="AlphaFoldDB" id="A0A4Q4SWB5"/>
<comment type="caution">
    <text evidence="2">The sequence shown here is derived from an EMBL/GenBank/DDBJ whole genome shotgun (WGS) entry which is preliminary data.</text>
</comment>
<feature type="region of interest" description="Disordered" evidence="1">
    <location>
        <begin position="15"/>
        <end position="458"/>
    </location>
</feature>
<feature type="compositionally biased region" description="Basic and acidic residues" evidence="1">
    <location>
        <begin position="235"/>
        <end position="246"/>
    </location>
</feature>
<accession>A0A4Q4SWB5</accession>
<dbReference type="STRING" id="155417.A0A4Q4SWB5"/>
<organism evidence="2 3">
    <name type="scientific">Monosporascus ibericus</name>
    <dbReference type="NCBI Taxonomy" id="155417"/>
    <lineage>
        <taxon>Eukaryota</taxon>
        <taxon>Fungi</taxon>
        <taxon>Dikarya</taxon>
        <taxon>Ascomycota</taxon>
        <taxon>Pezizomycotina</taxon>
        <taxon>Sordariomycetes</taxon>
        <taxon>Xylariomycetidae</taxon>
        <taxon>Xylariales</taxon>
        <taxon>Xylariales incertae sedis</taxon>
        <taxon>Monosporascus</taxon>
    </lineage>
</organism>
<gene>
    <name evidence="2" type="ORF">DL764_010023</name>
</gene>
<name>A0A4Q4SWB5_9PEZI</name>